<dbReference type="Proteomes" id="UP000729402">
    <property type="component" value="Unassembled WGS sequence"/>
</dbReference>
<dbReference type="GO" id="GO:0003723">
    <property type="term" value="F:RNA binding"/>
    <property type="evidence" value="ECO:0007669"/>
    <property type="project" value="TreeGrafter"/>
</dbReference>
<feature type="region of interest" description="Disordered" evidence="1">
    <location>
        <begin position="599"/>
        <end position="634"/>
    </location>
</feature>
<dbReference type="AlphaFoldDB" id="A0A8J5SPA7"/>
<organism evidence="2 3">
    <name type="scientific">Zizania palustris</name>
    <name type="common">Northern wild rice</name>
    <dbReference type="NCBI Taxonomy" id="103762"/>
    <lineage>
        <taxon>Eukaryota</taxon>
        <taxon>Viridiplantae</taxon>
        <taxon>Streptophyta</taxon>
        <taxon>Embryophyta</taxon>
        <taxon>Tracheophyta</taxon>
        <taxon>Spermatophyta</taxon>
        <taxon>Magnoliopsida</taxon>
        <taxon>Liliopsida</taxon>
        <taxon>Poales</taxon>
        <taxon>Poaceae</taxon>
        <taxon>BOP clade</taxon>
        <taxon>Oryzoideae</taxon>
        <taxon>Oryzeae</taxon>
        <taxon>Zizaniinae</taxon>
        <taxon>Zizania</taxon>
    </lineage>
</organism>
<evidence type="ECO:0008006" key="4">
    <source>
        <dbReference type="Google" id="ProtNLM"/>
    </source>
</evidence>
<feature type="compositionally biased region" description="Polar residues" evidence="1">
    <location>
        <begin position="735"/>
        <end position="776"/>
    </location>
</feature>
<feature type="region of interest" description="Disordered" evidence="1">
    <location>
        <begin position="734"/>
        <end position="776"/>
    </location>
</feature>
<keyword evidence="3" id="KW-1185">Reference proteome</keyword>
<dbReference type="Pfam" id="PF13671">
    <property type="entry name" value="AAA_33"/>
    <property type="match status" value="1"/>
</dbReference>
<dbReference type="GO" id="GO:0000380">
    <property type="term" value="P:alternative mRNA splicing, via spliceosome"/>
    <property type="evidence" value="ECO:0007669"/>
    <property type="project" value="TreeGrafter"/>
</dbReference>
<gene>
    <name evidence="2" type="ORF">GUJ93_ZPchr0004g39736</name>
</gene>
<evidence type="ECO:0000313" key="3">
    <source>
        <dbReference type="Proteomes" id="UP000729402"/>
    </source>
</evidence>
<evidence type="ECO:0000256" key="1">
    <source>
        <dbReference type="SAM" id="MobiDB-lite"/>
    </source>
</evidence>
<dbReference type="EMBL" id="JAAALK010000285">
    <property type="protein sequence ID" value="KAG8066398.1"/>
    <property type="molecule type" value="Genomic_DNA"/>
</dbReference>
<dbReference type="PANTHER" id="PTHR12381:SF56">
    <property type="entry name" value="B30.2_SPRY DOMAIN-CONTAINING PROTEIN-RELATED"/>
    <property type="match status" value="1"/>
</dbReference>
<dbReference type="GO" id="GO:0005634">
    <property type="term" value="C:nucleus"/>
    <property type="evidence" value="ECO:0007669"/>
    <property type="project" value="TreeGrafter"/>
</dbReference>
<accession>A0A8J5SPA7</accession>
<comment type="caution">
    <text evidence="2">The sequence shown here is derived from an EMBL/GenBank/DDBJ whole genome shotgun (WGS) entry which is preliminary data.</text>
</comment>
<name>A0A8J5SPA7_ZIZPA</name>
<reference evidence="2" key="1">
    <citation type="journal article" date="2021" name="bioRxiv">
        <title>Whole Genome Assembly and Annotation of Northern Wild Rice, Zizania palustris L., Supports a Whole Genome Duplication in the Zizania Genus.</title>
        <authorList>
            <person name="Haas M."/>
            <person name="Kono T."/>
            <person name="Macchietto M."/>
            <person name="Millas R."/>
            <person name="McGilp L."/>
            <person name="Shao M."/>
            <person name="Duquette J."/>
            <person name="Hirsch C.N."/>
            <person name="Kimball J."/>
        </authorList>
    </citation>
    <scope>NUCLEOTIDE SEQUENCE</scope>
    <source>
        <tissue evidence="2">Fresh leaf tissue</tissue>
    </source>
</reference>
<protein>
    <recommendedName>
        <fullName evidence="4">SPRY domain-containing protein</fullName>
    </recommendedName>
</protein>
<sequence length="776" mass="84437">MASPDEEGAQRSPKRRRLLLKAPAGPQVARVGLNPADCTLGTRAHRARTTRGTLLLLVCRSRNPKILSSRCSPCLALLDFDVGGGRGLLQGQGLHDGGFAYCWSGARATVGVRGGGKYCFGCKIVAKQDVVIEEDTAADQWHICRVGLSMGDEPVGALGETGRSFGIEGTGKFFHQGKHEEHGLKFGIGDTVVCAVDLDSKPMASIGLSKNGVWFGIIKQFDASDKGLGLLGPRVRRLQWESAIFPHILLKNVVVKMQFSRDDGLEPVDGYEPWSSAYAGGNAVVGPVFEEQGTCHVVMMVGLPASGKSTWVEKWTKKHKAMRYTVLGSIPEIDQKIAHLHETPTSMCTTRYVERMQRFMDWCTSMFDTLLARAAKIPRNYIIDQTNLDRKTRIDKLVPFANHRKVATVVFPSPSVLKARAAKQFKEKWKCVPAYRVNQMTAEFVLPGLDELLDEVAFVELPRDEAKRNLDEMKRLMPRASPSYANILADLNAAISTAAAGTISPAVSTTIALSLSGLDPQIQHGTVSPAVSTTLALSLSGLDPQIQHGTVSPTVSTTIALSLSGLDPQIQHGTVSPAVSTTIALSLSGLDPQIQYAAGTSQHQIQPSYPSNPSQHQIQSSNLSNPNQGEHSAGLQTSAPAMNQINQTPASNQTIWPPWLSTLNQMNQPLASNQTNQAPTSNQTIWSHWLPAPNQTNQALASNQTIWSHWLPAPNQTNQAPASNQTIWSYWLPAPNQTNQPLRPNQTNQAPTPDQMNQPLTLDQTPNQTNRPHIPK</sequence>
<proteinExistence type="predicted"/>
<dbReference type="OrthoDB" id="445357at2759"/>
<evidence type="ECO:0000313" key="2">
    <source>
        <dbReference type="EMBL" id="KAG8066398.1"/>
    </source>
</evidence>
<dbReference type="PANTHER" id="PTHR12381">
    <property type="entry name" value="HETEROGENEOUS NUCLEAR RIBONUCLEOPROTEIN U FAMILY MEMBER"/>
    <property type="match status" value="1"/>
</dbReference>
<reference evidence="2" key="2">
    <citation type="submission" date="2021-02" db="EMBL/GenBank/DDBJ databases">
        <authorList>
            <person name="Kimball J.A."/>
            <person name="Haas M.W."/>
            <person name="Macchietto M."/>
            <person name="Kono T."/>
            <person name="Duquette J."/>
            <person name="Shao M."/>
        </authorList>
    </citation>
    <scope>NUCLEOTIDE SEQUENCE</scope>
    <source>
        <tissue evidence="2">Fresh leaf tissue</tissue>
    </source>
</reference>